<evidence type="ECO:0000313" key="2">
    <source>
        <dbReference type="EMBL" id="MBP0614191.1"/>
    </source>
</evidence>
<name>A0ABS4BBT5_9HYPH</name>
<proteinExistence type="predicted"/>
<gene>
    <name evidence="2" type="ORF">J6595_01125</name>
</gene>
<dbReference type="RefSeq" id="WP_209592607.1">
    <property type="nucleotide sequence ID" value="NZ_JAGJCF010000001.1"/>
</dbReference>
<evidence type="ECO:0000313" key="3">
    <source>
        <dbReference type="Proteomes" id="UP000678276"/>
    </source>
</evidence>
<feature type="transmembrane region" description="Helical" evidence="1">
    <location>
        <begin position="12"/>
        <end position="33"/>
    </location>
</feature>
<organism evidence="2 3">
    <name type="scientific">Jiella mangrovi</name>
    <dbReference type="NCBI Taxonomy" id="2821407"/>
    <lineage>
        <taxon>Bacteria</taxon>
        <taxon>Pseudomonadati</taxon>
        <taxon>Pseudomonadota</taxon>
        <taxon>Alphaproteobacteria</taxon>
        <taxon>Hyphomicrobiales</taxon>
        <taxon>Aurantimonadaceae</taxon>
        <taxon>Jiella</taxon>
    </lineage>
</organism>
<sequence>MDGFWGGVVGGLVSGLLASAGAMWAYFHGYISIEKIERRRAKVSLVDDLIAYRFVLQDNFPVSELDAHAFNKALSRVPYVFSDEPEVMNAFDEFTSAPPPNGAKLITLLRTVTQSAGLKGGLQERYVSKAYSVLPYQRSL</sequence>
<evidence type="ECO:0000256" key="1">
    <source>
        <dbReference type="SAM" id="Phobius"/>
    </source>
</evidence>
<comment type="caution">
    <text evidence="2">The sequence shown here is derived from an EMBL/GenBank/DDBJ whole genome shotgun (WGS) entry which is preliminary data.</text>
</comment>
<reference evidence="2 3" key="1">
    <citation type="submission" date="2021-04" db="EMBL/GenBank/DDBJ databases">
        <title>Whole genome sequence of Jiella sp. KSK16Y-1.</title>
        <authorList>
            <person name="Tuo L."/>
        </authorList>
    </citation>
    <scope>NUCLEOTIDE SEQUENCE [LARGE SCALE GENOMIC DNA]</scope>
    <source>
        <strain evidence="2 3">KSK16Y-1</strain>
    </source>
</reference>
<keyword evidence="1" id="KW-0472">Membrane</keyword>
<keyword evidence="1" id="KW-1133">Transmembrane helix</keyword>
<keyword evidence="1" id="KW-0812">Transmembrane</keyword>
<protein>
    <submittedName>
        <fullName evidence="2">Uncharacterized protein</fullName>
    </submittedName>
</protein>
<dbReference type="Proteomes" id="UP000678276">
    <property type="component" value="Unassembled WGS sequence"/>
</dbReference>
<keyword evidence="3" id="KW-1185">Reference proteome</keyword>
<accession>A0ABS4BBT5</accession>
<dbReference type="EMBL" id="JAGJCF010000001">
    <property type="protein sequence ID" value="MBP0614191.1"/>
    <property type="molecule type" value="Genomic_DNA"/>
</dbReference>